<accession>A0ABN6XLZ4</accession>
<proteinExistence type="predicted"/>
<protein>
    <submittedName>
        <fullName evidence="2">Uncharacterized protein</fullName>
    </submittedName>
</protein>
<gene>
    <name evidence="2" type="ORF">GCM10025866_06090</name>
</gene>
<evidence type="ECO:0000256" key="1">
    <source>
        <dbReference type="SAM" id="MobiDB-lite"/>
    </source>
</evidence>
<evidence type="ECO:0000313" key="3">
    <source>
        <dbReference type="Proteomes" id="UP001321498"/>
    </source>
</evidence>
<feature type="compositionally biased region" description="Basic and acidic residues" evidence="1">
    <location>
        <begin position="33"/>
        <end position="87"/>
    </location>
</feature>
<dbReference type="EMBL" id="AP027731">
    <property type="protein sequence ID" value="BDZ44700.1"/>
    <property type="molecule type" value="Genomic_DNA"/>
</dbReference>
<reference evidence="3" key="1">
    <citation type="journal article" date="2019" name="Int. J. Syst. Evol. Microbiol.">
        <title>The Global Catalogue of Microorganisms (GCM) 10K type strain sequencing project: providing services to taxonomists for standard genome sequencing and annotation.</title>
        <authorList>
            <consortium name="The Broad Institute Genomics Platform"/>
            <consortium name="The Broad Institute Genome Sequencing Center for Infectious Disease"/>
            <person name="Wu L."/>
            <person name="Ma J."/>
        </authorList>
    </citation>
    <scope>NUCLEOTIDE SEQUENCE [LARGE SCALE GENOMIC DNA]</scope>
    <source>
        <strain evidence="3">NBRC 108725</strain>
    </source>
</reference>
<feature type="compositionally biased region" description="Basic and acidic residues" evidence="1">
    <location>
        <begin position="219"/>
        <end position="244"/>
    </location>
</feature>
<organism evidence="2 3">
    <name type="scientific">Naasia aerilata</name>
    <dbReference type="NCBI Taxonomy" id="1162966"/>
    <lineage>
        <taxon>Bacteria</taxon>
        <taxon>Bacillati</taxon>
        <taxon>Actinomycetota</taxon>
        <taxon>Actinomycetes</taxon>
        <taxon>Micrococcales</taxon>
        <taxon>Microbacteriaceae</taxon>
        <taxon>Naasia</taxon>
    </lineage>
</organism>
<name>A0ABN6XLZ4_9MICO</name>
<feature type="compositionally biased region" description="Basic and acidic residues" evidence="1">
    <location>
        <begin position="1"/>
        <end position="10"/>
    </location>
</feature>
<feature type="compositionally biased region" description="Basic residues" evidence="1">
    <location>
        <begin position="248"/>
        <end position="257"/>
    </location>
</feature>
<feature type="region of interest" description="Disordered" evidence="1">
    <location>
        <begin position="1"/>
        <end position="272"/>
    </location>
</feature>
<dbReference type="Proteomes" id="UP001321498">
    <property type="component" value="Chromosome"/>
</dbReference>
<feature type="compositionally biased region" description="Basic and acidic residues" evidence="1">
    <location>
        <begin position="146"/>
        <end position="174"/>
    </location>
</feature>
<feature type="compositionally biased region" description="Basic and acidic residues" evidence="1">
    <location>
        <begin position="104"/>
        <end position="115"/>
    </location>
</feature>
<evidence type="ECO:0000313" key="2">
    <source>
        <dbReference type="EMBL" id="BDZ44700.1"/>
    </source>
</evidence>
<sequence length="283" mass="30742">MQHEKAEQHADGGLQGHQCPERGRRQMPQGEHLQGERQNRQQDREARGGGEDAERQMAGRLRDADESRRRRCHRDGESQGADARETVADPLGEQDVDAPAGPRQDGEQDPERVDDALPGLGEQDDACQGEARPQQGLRAVAAEGGHGQRAEELDGHGRAEGDALDRREERDGHQPRRHAQAEQSGSVAAAKAPESGPADRDEEQRAHREAQPGGPGRAHLADEVDREGRAELHGEHRGDRERPGRNGKGARRCRGGHGRPAADPTPGSRIAMVNRTALLPGFA</sequence>
<feature type="compositionally biased region" description="Basic and acidic residues" evidence="1">
    <location>
        <begin position="197"/>
        <end position="210"/>
    </location>
</feature>
<keyword evidence="3" id="KW-1185">Reference proteome</keyword>